<evidence type="ECO:0000313" key="2">
    <source>
        <dbReference type="Proteomes" id="UP000003835"/>
    </source>
</evidence>
<organism evidence="1 2">
    <name type="scientific">Coleofasciculus chthonoplastes PCC 7420</name>
    <dbReference type="NCBI Taxonomy" id="118168"/>
    <lineage>
        <taxon>Bacteria</taxon>
        <taxon>Bacillati</taxon>
        <taxon>Cyanobacteriota</taxon>
        <taxon>Cyanophyceae</taxon>
        <taxon>Coleofasciculales</taxon>
        <taxon>Coleofasciculaceae</taxon>
        <taxon>Coleofasciculus</taxon>
    </lineage>
</organism>
<reference evidence="1 2" key="1">
    <citation type="submission" date="2008-07" db="EMBL/GenBank/DDBJ databases">
        <authorList>
            <person name="Tandeau de Marsac N."/>
            <person name="Ferriera S."/>
            <person name="Johnson J."/>
            <person name="Kravitz S."/>
            <person name="Beeson K."/>
            <person name="Sutton G."/>
            <person name="Rogers Y.-H."/>
            <person name="Friedman R."/>
            <person name="Frazier M."/>
            <person name="Venter J.C."/>
        </authorList>
    </citation>
    <scope>NUCLEOTIDE SEQUENCE [LARGE SCALE GENOMIC DNA]</scope>
    <source>
        <strain evidence="1 2">PCC 7420</strain>
    </source>
</reference>
<proteinExistence type="predicted"/>
<dbReference type="EMBL" id="DS989841">
    <property type="protein sequence ID" value="EDX78757.1"/>
    <property type="molecule type" value="Genomic_DNA"/>
</dbReference>
<name>B4VI90_9CYAN</name>
<dbReference type="RefSeq" id="WP_006098234.1">
    <property type="nucleotide sequence ID" value="NZ_DS989841.1"/>
</dbReference>
<dbReference type="HOGENOM" id="CLU_1508210_0_0_3"/>
<dbReference type="STRING" id="118168.MC7420_7410"/>
<accession>B4VI90</accession>
<gene>
    <name evidence="1" type="ORF">MC7420_7410</name>
</gene>
<keyword evidence="2" id="KW-1185">Reference proteome</keyword>
<evidence type="ECO:0000313" key="1">
    <source>
        <dbReference type="EMBL" id="EDX78757.1"/>
    </source>
</evidence>
<dbReference type="AlphaFoldDB" id="B4VI90"/>
<sequence>MSERDERDVFIDRNQQSLAELVTFVDFVDKKLTIGFVEVNFAKDRECLIEIITTHPQCQDIQFEVLNLSDPNLRFVRDVIVEELNKIPRDETKKLVLIIIGLEKSIGMSGDYPPVLQDLNFVRDAFTASVPHPLLFVLPDYAITRLAKYAPDFWAWGRKVFHFETGQLTRDEAIQQTIGSDRMLGSLELSEK</sequence>
<dbReference type="eggNOG" id="COG0457">
    <property type="taxonomic scope" value="Bacteria"/>
</dbReference>
<protein>
    <submittedName>
        <fullName evidence="1">Uncharacterized protein</fullName>
    </submittedName>
</protein>
<dbReference type="OrthoDB" id="582340at2"/>
<dbReference type="Proteomes" id="UP000003835">
    <property type="component" value="Unassembled WGS sequence"/>
</dbReference>